<dbReference type="KEGG" id="qsa:O6P43_015983"/>
<dbReference type="Proteomes" id="UP001163823">
    <property type="component" value="Chromosome 6"/>
</dbReference>
<dbReference type="EMBL" id="JARAOO010000006">
    <property type="protein sequence ID" value="KAJ7966525.1"/>
    <property type="molecule type" value="Genomic_DNA"/>
</dbReference>
<name>A0AAD7PTQ7_QUISA</name>
<evidence type="ECO:0000313" key="2">
    <source>
        <dbReference type="Proteomes" id="UP001163823"/>
    </source>
</evidence>
<comment type="caution">
    <text evidence="1">The sequence shown here is derived from an EMBL/GenBank/DDBJ whole genome shotgun (WGS) entry which is preliminary data.</text>
</comment>
<accession>A0AAD7PTQ7</accession>
<gene>
    <name evidence="1" type="ORF">O6P43_015983</name>
</gene>
<sequence>MKSDYDVTWDKDGFFRNSRNQVSDSKVPAVASEDSEHYRSEAPKRPLQFRQCPSKEIQGIICLMHFCSGAQSLRIVLVVLDLICWTKMETR</sequence>
<evidence type="ECO:0000313" key="1">
    <source>
        <dbReference type="EMBL" id="KAJ7966525.1"/>
    </source>
</evidence>
<keyword evidence="2" id="KW-1185">Reference proteome</keyword>
<protein>
    <submittedName>
        <fullName evidence="1">A-kinase anchor protein 17B</fullName>
    </submittedName>
</protein>
<dbReference type="AlphaFoldDB" id="A0AAD7PTQ7"/>
<proteinExistence type="predicted"/>
<organism evidence="1 2">
    <name type="scientific">Quillaja saponaria</name>
    <name type="common">Soap bark tree</name>
    <dbReference type="NCBI Taxonomy" id="32244"/>
    <lineage>
        <taxon>Eukaryota</taxon>
        <taxon>Viridiplantae</taxon>
        <taxon>Streptophyta</taxon>
        <taxon>Embryophyta</taxon>
        <taxon>Tracheophyta</taxon>
        <taxon>Spermatophyta</taxon>
        <taxon>Magnoliopsida</taxon>
        <taxon>eudicotyledons</taxon>
        <taxon>Gunneridae</taxon>
        <taxon>Pentapetalae</taxon>
        <taxon>rosids</taxon>
        <taxon>fabids</taxon>
        <taxon>Fabales</taxon>
        <taxon>Quillajaceae</taxon>
        <taxon>Quillaja</taxon>
    </lineage>
</organism>
<reference evidence="1" key="1">
    <citation type="journal article" date="2023" name="Science">
        <title>Elucidation of the pathway for biosynthesis of saponin adjuvants from the soapbark tree.</title>
        <authorList>
            <person name="Reed J."/>
            <person name="Orme A."/>
            <person name="El-Demerdash A."/>
            <person name="Owen C."/>
            <person name="Martin L.B.B."/>
            <person name="Misra R.C."/>
            <person name="Kikuchi S."/>
            <person name="Rejzek M."/>
            <person name="Martin A.C."/>
            <person name="Harkess A."/>
            <person name="Leebens-Mack J."/>
            <person name="Louveau T."/>
            <person name="Stephenson M.J."/>
            <person name="Osbourn A."/>
        </authorList>
    </citation>
    <scope>NUCLEOTIDE SEQUENCE</scope>
    <source>
        <strain evidence="1">S10</strain>
    </source>
</reference>